<organism evidence="1 2">
    <name type="scientific">Rhizobium giardinii</name>
    <dbReference type="NCBI Taxonomy" id="56731"/>
    <lineage>
        <taxon>Bacteria</taxon>
        <taxon>Pseudomonadati</taxon>
        <taxon>Pseudomonadota</taxon>
        <taxon>Alphaproteobacteria</taxon>
        <taxon>Hyphomicrobiales</taxon>
        <taxon>Rhizobiaceae</taxon>
        <taxon>Rhizobium/Agrobacterium group</taxon>
        <taxon>Rhizobium</taxon>
    </lineage>
</organism>
<evidence type="ECO:0000313" key="2">
    <source>
        <dbReference type="Proteomes" id="UP000585507"/>
    </source>
</evidence>
<accession>A0A7W8UBL5</accession>
<gene>
    <name evidence="1" type="ORF">GGD55_003078</name>
</gene>
<keyword evidence="2" id="KW-1185">Reference proteome</keyword>
<dbReference type="AlphaFoldDB" id="A0A7W8UBL5"/>
<proteinExistence type="predicted"/>
<protein>
    <submittedName>
        <fullName evidence="1">Uncharacterized protein</fullName>
    </submittedName>
</protein>
<dbReference type="Proteomes" id="UP000585507">
    <property type="component" value="Unassembled WGS sequence"/>
</dbReference>
<dbReference type="EMBL" id="JACHBK010000006">
    <property type="protein sequence ID" value="MBB5536371.1"/>
    <property type="molecule type" value="Genomic_DNA"/>
</dbReference>
<name>A0A7W8UBL5_9HYPH</name>
<comment type="caution">
    <text evidence="1">The sequence shown here is derived from an EMBL/GenBank/DDBJ whole genome shotgun (WGS) entry which is preliminary data.</text>
</comment>
<sequence length="80" mass="9270">MFDIILRSLRKLDGYRANDAIRLEVAMDLRRGQAFFDQDRAEALRLWRPDGRTTTLLPYNGHLPAVVPNLPTQLDLTAYR</sequence>
<reference evidence="1 2" key="1">
    <citation type="submission" date="2020-08" db="EMBL/GenBank/DDBJ databases">
        <title>Genomic Encyclopedia of Type Strains, Phase IV (KMG-V): Genome sequencing to study the core and pangenomes of soil and plant-associated prokaryotes.</title>
        <authorList>
            <person name="Whitman W."/>
        </authorList>
    </citation>
    <scope>NUCLEOTIDE SEQUENCE [LARGE SCALE GENOMIC DNA]</scope>
    <source>
        <strain evidence="1 2">SEMIA 4084</strain>
    </source>
</reference>
<evidence type="ECO:0000313" key="1">
    <source>
        <dbReference type="EMBL" id="MBB5536371.1"/>
    </source>
</evidence>